<dbReference type="GO" id="GO:0016020">
    <property type="term" value="C:membrane"/>
    <property type="evidence" value="ECO:0007669"/>
    <property type="project" value="InterPro"/>
</dbReference>
<keyword evidence="5 7" id="KW-1015">Disulfide bond</keyword>
<evidence type="ECO:0000256" key="7">
    <source>
        <dbReference type="PROSITE-ProRule" id="PRU00196"/>
    </source>
</evidence>
<dbReference type="Pfam" id="PF03024">
    <property type="entry name" value="Folate_rec"/>
    <property type="match status" value="1"/>
</dbReference>
<accession>A0A3P8UW36</accession>
<evidence type="ECO:0000313" key="12">
    <source>
        <dbReference type="Proteomes" id="UP000265120"/>
    </source>
</evidence>
<evidence type="ECO:0000256" key="1">
    <source>
        <dbReference type="ARBA" id="ARBA00004613"/>
    </source>
</evidence>
<dbReference type="SUPFAM" id="SSF50952">
    <property type="entry name" value="Soluble quinoprotein glucose dehydrogenase"/>
    <property type="match status" value="1"/>
</dbReference>
<evidence type="ECO:0000256" key="4">
    <source>
        <dbReference type="ARBA" id="ARBA00022729"/>
    </source>
</evidence>
<dbReference type="FunFam" id="3.10.250.10:FF:000001">
    <property type="entry name" value="Lysyl oxidase 4 isoform X1"/>
    <property type="match status" value="1"/>
</dbReference>
<evidence type="ECO:0000256" key="3">
    <source>
        <dbReference type="ARBA" id="ARBA00022525"/>
    </source>
</evidence>
<dbReference type="InterPro" id="IPR036772">
    <property type="entry name" value="SRCR-like_dom_sf"/>
</dbReference>
<feature type="compositionally biased region" description="Basic residues" evidence="8">
    <location>
        <begin position="658"/>
        <end position="675"/>
    </location>
</feature>
<dbReference type="Gene3D" id="3.10.250.10">
    <property type="entry name" value="SRCR-like domain"/>
    <property type="match status" value="1"/>
</dbReference>
<evidence type="ECO:0000256" key="2">
    <source>
        <dbReference type="ARBA" id="ARBA00010658"/>
    </source>
</evidence>
<feature type="domain" description="SRCR" evidence="10">
    <location>
        <begin position="686"/>
        <end position="789"/>
    </location>
</feature>
<comment type="similarity">
    <text evidence="2">Belongs to the HHIP family.</text>
</comment>
<dbReference type="PRINTS" id="PR00258">
    <property type="entry name" value="SPERACTRCPTR"/>
</dbReference>
<evidence type="ECO:0000256" key="8">
    <source>
        <dbReference type="SAM" id="MobiDB-lite"/>
    </source>
</evidence>
<dbReference type="SMART" id="SM00202">
    <property type="entry name" value="SR"/>
    <property type="match status" value="1"/>
</dbReference>
<dbReference type="Pfam" id="PF07995">
    <property type="entry name" value="GSDH"/>
    <property type="match status" value="1"/>
</dbReference>
<dbReference type="FunCoup" id="A0A3P8UW36">
    <property type="interactions" value="27"/>
</dbReference>
<comment type="subcellular location">
    <subcellularLocation>
        <location evidence="1">Secreted</location>
    </subcellularLocation>
</comment>
<dbReference type="AlphaFoldDB" id="A0A3P8UW36"/>
<dbReference type="InterPro" id="IPR018143">
    <property type="entry name" value="Folate_rcpt-like"/>
</dbReference>
<dbReference type="PROSITE" id="PS50287">
    <property type="entry name" value="SRCR_2"/>
    <property type="match status" value="1"/>
</dbReference>
<evidence type="ECO:0000256" key="9">
    <source>
        <dbReference type="SAM" id="SignalP"/>
    </source>
</evidence>
<evidence type="ECO:0000256" key="5">
    <source>
        <dbReference type="ARBA" id="ARBA00023157"/>
    </source>
</evidence>
<dbReference type="PANTHER" id="PTHR19328">
    <property type="entry name" value="HEDGEHOG-INTERACTING PROTEIN"/>
    <property type="match status" value="1"/>
</dbReference>
<keyword evidence="3" id="KW-0964">Secreted</keyword>
<dbReference type="GeneTree" id="ENSGT00940000162083"/>
<keyword evidence="12" id="KW-1185">Reference proteome</keyword>
<dbReference type="RefSeq" id="XP_008320885.1">
    <property type="nucleotide sequence ID" value="XM_008322663.3"/>
</dbReference>
<dbReference type="SUPFAM" id="SSF56487">
    <property type="entry name" value="SRCR-like"/>
    <property type="match status" value="1"/>
</dbReference>
<dbReference type="Ensembl" id="ENSCSET00000006094.1">
    <property type="protein sequence ID" value="ENSCSEP00000006029.1"/>
    <property type="gene ID" value="ENSCSEG00000003884.1"/>
</dbReference>
<dbReference type="OrthoDB" id="10266706at2759"/>
<evidence type="ECO:0000259" key="10">
    <source>
        <dbReference type="PROSITE" id="PS50287"/>
    </source>
</evidence>
<reference evidence="11" key="2">
    <citation type="submission" date="2025-08" db="UniProtKB">
        <authorList>
            <consortium name="Ensembl"/>
        </authorList>
    </citation>
    <scope>IDENTIFICATION</scope>
</reference>
<organism evidence="11 12">
    <name type="scientific">Cynoglossus semilaevis</name>
    <name type="common">Tongue sole</name>
    <dbReference type="NCBI Taxonomy" id="244447"/>
    <lineage>
        <taxon>Eukaryota</taxon>
        <taxon>Metazoa</taxon>
        <taxon>Chordata</taxon>
        <taxon>Craniata</taxon>
        <taxon>Vertebrata</taxon>
        <taxon>Euteleostomi</taxon>
        <taxon>Actinopterygii</taxon>
        <taxon>Neopterygii</taxon>
        <taxon>Teleostei</taxon>
        <taxon>Neoteleostei</taxon>
        <taxon>Acanthomorphata</taxon>
        <taxon>Carangaria</taxon>
        <taxon>Pleuronectiformes</taxon>
        <taxon>Pleuronectoidei</taxon>
        <taxon>Cynoglossidae</taxon>
        <taxon>Cynoglossinae</taxon>
        <taxon>Cynoglossus</taxon>
    </lineage>
</organism>
<feature type="signal peptide" evidence="9">
    <location>
        <begin position="1"/>
        <end position="27"/>
    </location>
</feature>
<keyword evidence="6" id="KW-0325">Glycoprotein</keyword>
<comment type="caution">
    <text evidence="7">Lacks conserved residue(s) required for the propagation of feature annotation.</text>
</comment>
<dbReference type="GO" id="GO:0005576">
    <property type="term" value="C:extracellular region"/>
    <property type="evidence" value="ECO:0007669"/>
    <property type="project" value="UniProtKB-SubCell"/>
</dbReference>
<dbReference type="GeneID" id="103387855"/>
<keyword evidence="4 9" id="KW-0732">Signal</keyword>
<protein>
    <submittedName>
        <fullName evidence="11">HHIP like 1</fullName>
    </submittedName>
</protein>
<dbReference type="InParanoid" id="A0A3P8UW36"/>
<dbReference type="KEGG" id="csem:103387855"/>
<dbReference type="STRING" id="244447.ENSCSEP00000006029"/>
<dbReference type="InterPro" id="IPR011041">
    <property type="entry name" value="Quinoprot_gluc/sorb_DH_b-prop"/>
</dbReference>
<feature type="region of interest" description="Disordered" evidence="8">
    <location>
        <begin position="646"/>
        <end position="682"/>
    </location>
</feature>
<dbReference type="Proteomes" id="UP000265120">
    <property type="component" value="Chromosome 1"/>
</dbReference>
<evidence type="ECO:0000313" key="11">
    <source>
        <dbReference type="Ensembl" id="ENSCSEP00000006029.1"/>
    </source>
</evidence>
<dbReference type="Gene3D" id="2.120.10.30">
    <property type="entry name" value="TolB, C-terminal domain"/>
    <property type="match status" value="1"/>
</dbReference>
<dbReference type="InterPro" id="IPR001190">
    <property type="entry name" value="SRCR"/>
</dbReference>
<dbReference type="InterPro" id="IPR011042">
    <property type="entry name" value="6-blade_b-propeller_TolB-like"/>
</dbReference>
<feature type="disulfide bond" evidence="7">
    <location>
        <begin position="758"/>
        <end position="768"/>
    </location>
</feature>
<evidence type="ECO:0000256" key="6">
    <source>
        <dbReference type="ARBA" id="ARBA00023180"/>
    </source>
</evidence>
<dbReference type="OMA" id="YSVEVRY"/>
<sequence>MQWFSPDAGLGLRSVVLLCLMVTPASSHPQCLDFKPPFKAHKQLEFCAMYKDFGCCDYHRDQQLMTEFYRIMNNFDYYGHANCAGFVMELLCQECSPYAAHLFDAEDPSTPLRSIPGLCPDYCFKFWDRCKETIPLLSEDSFISKIKVNRTDFCQHVEPDDMDYCYPHLLSNQNLNMNLGKVQSNSDGCLQLCLKEVANGLRNPLAMVHANDGTHRFFVAEQVGLVWTYLPDYSRLQKPFLNISKVVLTSSWEGDERGFLGLAFHPKYKYNGKLYVYYSVEVGFDERIRISQFHVSTNDMNMVDHTSERVILEIDEPASNHNGGQLLFAEDGYLYIFTGDGGMAGDPFGKYGNAQNKSALLGKVLRIDVDDNEKGPLYRIPPDNPFIHEQGVRPEVYAFGVRNMWRCSVDRGDPATKEGQGRIFCGDVGQNKFEEVDIIEKGRNYGWRAKEGFSCFDKKMCSNSSLDDVLPIYAYPHKVGKSVTGGYVYRGCEYPNLNGMYIFGDFMSGRLMSLHEDKNTGQWRYNEICMGVGMTCAFPGLINNYQQYIISFGEDEAGELYFLSTGIPSATSPSGVVYKVVDPSRRAPPRHCHYDPLPVKVKCQLVPFVPQETPLDVEPLSKIVPEPEPTESHDWLQELLDLLEPRPNLPLPSTTTKPPRHSHRSKGRQKKKGRAKGTTELQSGMVRLVGDKHGPNDRGRVEIYVNEEWGTVCDDFWTIENAQVVCRQLGFQYALKAAKNSEFGEGKDLPILLDDVQCKGTESSLLECQHARVGSHNCFHSEDAGVICGRSEFVVEV</sequence>
<dbReference type="InterPro" id="IPR012938">
    <property type="entry name" value="Glc/Sorbosone_DH"/>
</dbReference>
<proteinExistence type="inferred from homology"/>
<feature type="chain" id="PRO_5018238077" evidence="9">
    <location>
        <begin position="28"/>
        <end position="797"/>
    </location>
</feature>
<reference evidence="11 12" key="1">
    <citation type="journal article" date="2014" name="Nat. Genet.">
        <title>Whole-genome sequence of a flatfish provides insights into ZW sex chromosome evolution and adaptation to a benthic lifestyle.</title>
        <authorList>
            <person name="Chen S."/>
            <person name="Zhang G."/>
            <person name="Shao C."/>
            <person name="Huang Q."/>
            <person name="Liu G."/>
            <person name="Zhang P."/>
            <person name="Song W."/>
            <person name="An N."/>
            <person name="Chalopin D."/>
            <person name="Volff J.N."/>
            <person name="Hong Y."/>
            <person name="Li Q."/>
            <person name="Sha Z."/>
            <person name="Zhou H."/>
            <person name="Xie M."/>
            <person name="Yu Q."/>
            <person name="Liu Y."/>
            <person name="Xiang H."/>
            <person name="Wang N."/>
            <person name="Wu K."/>
            <person name="Yang C."/>
            <person name="Zhou Q."/>
            <person name="Liao X."/>
            <person name="Yang L."/>
            <person name="Hu Q."/>
            <person name="Zhang J."/>
            <person name="Meng L."/>
            <person name="Jin L."/>
            <person name="Tian Y."/>
            <person name="Lian J."/>
            <person name="Yang J."/>
            <person name="Miao G."/>
            <person name="Liu S."/>
            <person name="Liang Z."/>
            <person name="Yan F."/>
            <person name="Li Y."/>
            <person name="Sun B."/>
            <person name="Zhang H."/>
            <person name="Zhang J."/>
            <person name="Zhu Y."/>
            <person name="Du M."/>
            <person name="Zhao Y."/>
            <person name="Schartl M."/>
            <person name="Tang Q."/>
            <person name="Wang J."/>
        </authorList>
    </citation>
    <scope>NUCLEOTIDE SEQUENCE</scope>
</reference>
<dbReference type="CTD" id="84439"/>
<name>A0A3P8UW36_CYNSE</name>
<dbReference type="PANTHER" id="PTHR19328:SF32">
    <property type="entry name" value="HHIP-LIKE PROTEIN 1"/>
    <property type="match status" value="1"/>
</dbReference>
<reference evidence="11" key="3">
    <citation type="submission" date="2025-09" db="UniProtKB">
        <authorList>
            <consortium name="Ensembl"/>
        </authorList>
    </citation>
    <scope>IDENTIFICATION</scope>
</reference>
<dbReference type="Pfam" id="PF00530">
    <property type="entry name" value="SRCR"/>
    <property type="match status" value="1"/>
</dbReference>